<reference evidence="2" key="3">
    <citation type="submission" date="2015-04" db="UniProtKB">
        <authorList>
            <consortium name="EnsemblPlants"/>
        </authorList>
    </citation>
    <scope>IDENTIFICATION</scope>
    <source>
        <strain evidence="2">cv. Jemalong A17</strain>
    </source>
</reference>
<dbReference type="PaxDb" id="3880-AES78684"/>
<dbReference type="AlphaFoldDB" id="A0A072TNP7"/>
<name>A0A072TNP7_MEDTR</name>
<gene>
    <name evidence="1" type="ordered locus">MTR_8g028735</name>
</gene>
<dbReference type="PANTHER" id="PTHR48049">
    <property type="entry name" value="GLYCOSYLTRANSFERASE"/>
    <property type="match status" value="1"/>
</dbReference>
<evidence type="ECO:0000313" key="3">
    <source>
        <dbReference type="Proteomes" id="UP000002051"/>
    </source>
</evidence>
<dbReference type="EMBL" id="CM001224">
    <property type="protein sequence ID" value="KEH18816.1"/>
    <property type="molecule type" value="Genomic_DNA"/>
</dbReference>
<reference evidence="1 3" key="2">
    <citation type="journal article" date="2014" name="BMC Genomics">
        <title>An improved genome release (version Mt4.0) for the model legume Medicago truncatula.</title>
        <authorList>
            <person name="Tang H."/>
            <person name="Krishnakumar V."/>
            <person name="Bidwell S."/>
            <person name="Rosen B."/>
            <person name="Chan A."/>
            <person name="Zhou S."/>
            <person name="Gentzbittel L."/>
            <person name="Childs K.L."/>
            <person name="Yandell M."/>
            <person name="Gundlach H."/>
            <person name="Mayer K.F."/>
            <person name="Schwartz D.C."/>
            <person name="Town C.D."/>
        </authorList>
    </citation>
    <scope>GENOME REANNOTATION</scope>
    <source>
        <strain evidence="1">A17</strain>
        <strain evidence="2 3">cv. Jemalong A17</strain>
    </source>
</reference>
<accession>A0A072TNP7</accession>
<evidence type="ECO:0000313" key="1">
    <source>
        <dbReference type="EMBL" id="KEH18816.1"/>
    </source>
</evidence>
<evidence type="ECO:0000313" key="2">
    <source>
        <dbReference type="EnsemblPlants" id="KEH18816"/>
    </source>
</evidence>
<dbReference type="SUPFAM" id="SSF53756">
    <property type="entry name" value="UDP-Glycosyltransferase/glycogen phosphorylase"/>
    <property type="match status" value="1"/>
</dbReference>
<dbReference type="EnsemblPlants" id="KEH18816">
    <property type="protein sequence ID" value="KEH18816"/>
    <property type="gene ID" value="MTR_8g028735"/>
</dbReference>
<dbReference type="InterPro" id="IPR050481">
    <property type="entry name" value="UDP-glycosyltransf_plant"/>
</dbReference>
<dbReference type="Gene3D" id="3.40.50.2000">
    <property type="entry name" value="Glycogen Phosphorylase B"/>
    <property type="match status" value="1"/>
</dbReference>
<reference evidence="1 3" key="1">
    <citation type="journal article" date="2011" name="Nature">
        <title>The Medicago genome provides insight into the evolution of rhizobial symbioses.</title>
        <authorList>
            <person name="Young N.D."/>
            <person name="Debelle F."/>
            <person name="Oldroyd G.E."/>
            <person name="Geurts R."/>
            <person name="Cannon S.B."/>
            <person name="Udvardi M.K."/>
            <person name="Benedito V.A."/>
            <person name="Mayer K.F."/>
            <person name="Gouzy J."/>
            <person name="Schoof H."/>
            <person name="Van de Peer Y."/>
            <person name="Proost S."/>
            <person name="Cook D.R."/>
            <person name="Meyers B.C."/>
            <person name="Spannagl M."/>
            <person name="Cheung F."/>
            <person name="De Mita S."/>
            <person name="Krishnakumar V."/>
            <person name="Gundlach H."/>
            <person name="Zhou S."/>
            <person name="Mudge J."/>
            <person name="Bharti A.K."/>
            <person name="Murray J.D."/>
            <person name="Naoumkina M.A."/>
            <person name="Rosen B."/>
            <person name="Silverstein K.A."/>
            <person name="Tang H."/>
            <person name="Rombauts S."/>
            <person name="Zhao P.X."/>
            <person name="Zhou P."/>
            <person name="Barbe V."/>
            <person name="Bardou P."/>
            <person name="Bechner M."/>
            <person name="Bellec A."/>
            <person name="Berger A."/>
            <person name="Berges H."/>
            <person name="Bidwell S."/>
            <person name="Bisseling T."/>
            <person name="Choisne N."/>
            <person name="Couloux A."/>
            <person name="Denny R."/>
            <person name="Deshpande S."/>
            <person name="Dai X."/>
            <person name="Doyle J.J."/>
            <person name="Dudez A.M."/>
            <person name="Farmer A.D."/>
            <person name="Fouteau S."/>
            <person name="Franken C."/>
            <person name="Gibelin C."/>
            <person name="Gish J."/>
            <person name="Goldstein S."/>
            <person name="Gonzalez A.J."/>
            <person name="Green P.J."/>
            <person name="Hallab A."/>
            <person name="Hartog M."/>
            <person name="Hua A."/>
            <person name="Humphray S.J."/>
            <person name="Jeong D.H."/>
            <person name="Jing Y."/>
            <person name="Jocker A."/>
            <person name="Kenton S.M."/>
            <person name="Kim D.J."/>
            <person name="Klee K."/>
            <person name="Lai H."/>
            <person name="Lang C."/>
            <person name="Lin S."/>
            <person name="Macmil S.L."/>
            <person name="Magdelenat G."/>
            <person name="Matthews L."/>
            <person name="McCorrison J."/>
            <person name="Monaghan E.L."/>
            <person name="Mun J.H."/>
            <person name="Najar F.Z."/>
            <person name="Nicholson C."/>
            <person name="Noirot C."/>
            <person name="O'Bleness M."/>
            <person name="Paule C.R."/>
            <person name="Poulain J."/>
            <person name="Prion F."/>
            <person name="Qin B."/>
            <person name="Qu C."/>
            <person name="Retzel E.F."/>
            <person name="Riddle C."/>
            <person name="Sallet E."/>
            <person name="Samain S."/>
            <person name="Samson N."/>
            <person name="Sanders I."/>
            <person name="Saurat O."/>
            <person name="Scarpelli C."/>
            <person name="Schiex T."/>
            <person name="Segurens B."/>
            <person name="Severin A.J."/>
            <person name="Sherrier D.J."/>
            <person name="Shi R."/>
            <person name="Sims S."/>
            <person name="Singer S.R."/>
            <person name="Sinharoy S."/>
            <person name="Sterck L."/>
            <person name="Viollet A."/>
            <person name="Wang B.B."/>
            <person name="Wang K."/>
            <person name="Wang M."/>
            <person name="Wang X."/>
            <person name="Warfsmann J."/>
            <person name="Weissenbach J."/>
            <person name="White D.D."/>
            <person name="White J.D."/>
            <person name="Wiley G.B."/>
            <person name="Wincker P."/>
            <person name="Xing Y."/>
            <person name="Yang L."/>
            <person name="Yao Z."/>
            <person name="Ying F."/>
            <person name="Zhai J."/>
            <person name="Zhou L."/>
            <person name="Zuber A."/>
            <person name="Denarie J."/>
            <person name="Dixon R.A."/>
            <person name="May G.D."/>
            <person name="Schwartz D.C."/>
            <person name="Rogers J."/>
            <person name="Quetier F."/>
            <person name="Town C.D."/>
            <person name="Roe B.A."/>
        </authorList>
    </citation>
    <scope>NUCLEOTIDE SEQUENCE [LARGE SCALE GENOMIC DNA]</scope>
    <source>
        <strain evidence="1">A17</strain>
        <strain evidence="2 3">cv. Jemalong A17</strain>
    </source>
</reference>
<protein>
    <submittedName>
        <fullName evidence="1">Glycosyltransferase family 1 protein</fullName>
    </submittedName>
</protein>
<keyword evidence="3" id="KW-1185">Reference proteome</keyword>
<dbReference type="HOGENOM" id="CLU_2516102_0_0_1"/>
<proteinExistence type="predicted"/>
<dbReference type="PANTHER" id="PTHR48049:SF57">
    <property type="entry name" value="UDP-GLYCOSYLTRANSFERASE 91C1-LIKE"/>
    <property type="match status" value="1"/>
</dbReference>
<dbReference type="STRING" id="3880.A0A072TNP7"/>
<organism evidence="1 3">
    <name type="scientific">Medicago truncatula</name>
    <name type="common">Barrel medic</name>
    <name type="synonym">Medicago tribuloides</name>
    <dbReference type="NCBI Taxonomy" id="3880"/>
    <lineage>
        <taxon>Eukaryota</taxon>
        <taxon>Viridiplantae</taxon>
        <taxon>Streptophyta</taxon>
        <taxon>Embryophyta</taxon>
        <taxon>Tracheophyta</taxon>
        <taxon>Spermatophyta</taxon>
        <taxon>Magnoliopsida</taxon>
        <taxon>eudicotyledons</taxon>
        <taxon>Gunneridae</taxon>
        <taxon>Pentapetalae</taxon>
        <taxon>rosids</taxon>
        <taxon>fabids</taxon>
        <taxon>Fabales</taxon>
        <taxon>Fabaceae</taxon>
        <taxon>Papilionoideae</taxon>
        <taxon>50 kb inversion clade</taxon>
        <taxon>NPAAA clade</taxon>
        <taxon>Hologalegina</taxon>
        <taxon>IRL clade</taxon>
        <taxon>Trifolieae</taxon>
        <taxon>Medicago</taxon>
    </lineage>
</organism>
<dbReference type="GO" id="GO:0035251">
    <property type="term" value="F:UDP-glucosyltransferase activity"/>
    <property type="evidence" value="ECO:0007669"/>
    <property type="project" value="InterPro"/>
</dbReference>
<dbReference type="Proteomes" id="UP000002051">
    <property type="component" value="Chromosome 8"/>
</dbReference>
<sequence length="85" mass="9696">MAEDTIHVVMLPWSAFGHLIPFFKLSIALAKAGVHVSYISTPNIYKLENPVKQLVSNWSHNWIICDCNPHWIVDVAQKANMIRLI</sequence>